<evidence type="ECO:0000259" key="1">
    <source>
        <dbReference type="Pfam" id="PF21882"/>
    </source>
</evidence>
<name>A0AA44CIM3_YERMO</name>
<dbReference type="AlphaFoldDB" id="A0AA44CIM3"/>
<evidence type="ECO:0000313" key="2">
    <source>
        <dbReference type="EMBL" id="NIL21487.1"/>
    </source>
</evidence>
<protein>
    <recommendedName>
        <fullName evidence="1">Putative tail fiber protein gp53-like C-terminal domain-containing protein</fullName>
    </recommendedName>
</protein>
<reference evidence="2" key="1">
    <citation type="submission" date="2020-03" db="EMBL/GenBank/DDBJ databases">
        <authorList>
            <person name="Kislichkina A."/>
            <person name="Dentovskaya S."/>
            <person name="Shaikhutdinov R."/>
            <person name="Ivanov S."/>
            <person name="Sizova A."/>
            <person name="Solomentsev V."/>
            <person name="Bogun A."/>
        </authorList>
    </citation>
    <scope>NUCLEOTIDE SEQUENCE</scope>
    <source>
        <strain evidence="2">SCPM-O-B-7610</strain>
    </source>
</reference>
<dbReference type="Gene3D" id="2.60.40.3940">
    <property type="match status" value="1"/>
</dbReference>
<proteinExistence type="predicted"/>
<comment type="caution">
    <text evidence="2">The sequence shown here is derived from an EMBL/GenBank/DDBJ whole genome shotgun (WGS) entry which is preliminary data.</text>
</comment>
<accession>A0AA44CIM3</accession>
<sequence length="422" mass="43779">MSNEILPFGLGAESNVMTQAEYEALAARSGGFSSGVAKSEQLNKVWRQSSFVASVLADFIANHSGNDVLDNGNTATLLASLELAIKTYAGSNLPPASLTQKGIVQLSSSITSASEILAATPKAVRDMGDKTLKVANNLSEILAAGPAAVAAALKSLTLTGMGIGLPSMTVIANFDWQNFAFTSGANYLTAYNTWLNPPAGVTYNAGTAVSITVDNISSSQVGLTLIPLTVSNTNYRVFKVIGVGAAGSRVFTVREIPTSANPVPISGGGTGAATAAEALVNLGLGDAAKKSIASNAEMQVGTADKLVSLPGLMSIFSKRRFSESDFIRIPDVPGGLILQWGKVVIPSSTGEASVKITYPIQFPNAVLSITGSSYIATNSYLDGGGDFPVFMHMSVTGSTLWVFDRLTNATVSGYVTYMVIGY</sequence>
<organism evidence="2 3">
    <name type="scientific">Yersinia mollaretii</name>
    <dbReference type="NCBI Taxonomy" id="33060"/>
    <lineage>
        <taxon>Bacteria</taxon>
        <taxon>Pseudomonadati</taxon>
        <taxon>Pseudomonadota</taxon>
        <taxon>Gammaproteobacteria</taxon>
        <taxon>Enterobacterales</taxon>
        <taxon>Yersiniaceae</taxon>
        <taxon>Yersinia</taxon>
    </lineage>
</organism>
<gene>
    <name evidence="2" type="ORF">HB991_02975</name>
</gene>
<dbReference type="EMBL" id="JAASAI010000002">
    <property type="protein sequence ID" value="NIL21487.1"/>
    <property type="molecule type" value="Genomic_DNA"/>
</dbReference>
<dbReference type="Pfam" id="PF03406">
    <property type="entry name" value="Phage_fiber_2"/>
    <property type="match status" value="1"/>
</dbReference>
<dbReference type="InterPro" id="IPR054075">
    <property type="entry name" value="Gp53-like_C"/>
</dbReference>
<evidence type="ECO:0000313" key="3">
    <source>
        <dbReference type="Proteomes" id="UP000712947"/>
    </source>
</evidence>
<dbReference type="InterPro" id="IPR005068">
    <property type="entry name" value="Phage_lambda_Stf-r2"/>
</dbReference>
<dbReference type="GO" id="GO:0046718">
    <property type="term" value="P:symbiont entry into host cell"/>
    <property type="evidence" value="ECO:0007669"/>
    <property type="project" value="InterPro"/>
</dbReference>
<dbReference type="Proteomes" id="UP000712947">
    <property type="component" value="Unassembled WGS sequence"/>
</dbReference>
<dbReference type="Pfam" id="PF21882">
    <property type="entry name" value="Gp53-like_C"/>
    <property type="match status" value="1"/>
</dbReference>
<dbReference type="RefSeq" id="WP_167311638.1">
    <property type="nucleotide sequence ID" value="NZ_CAWPGR010000012.1"/>
</dbReference>
<feature type="domain" description="Putative tail fiber protein gp53-like C-terminal" evidence="1">
    <location>
        <begin position="333"/>
        <end position="422"/>
    </location>
</feature>
<dbReference type="GO" id="GO:0019062">
    <property type="term" value="P:virion attachment to host cell"/>
    <property type="evidence" value="ECO:0007669"/>
    <property type="project" value="InterPro"/>
</dbReference>